<keyword evidence="1" id="KW-0732">Signal</keyword>
<proteinExistence type="predicted"/>
<dbReference type="EMBL" id="SIXC01000009">
    <property type="protein sequence ID" value="TBH79341.1"/>
    <property type="molecule type" value="Genomic_DNA"/>
</dbReference>
<feature type="signal peptide" evidence="1">
    <location>
        <begin position="1"/>
        <end position="21"/>
    </location>
</feature>
<accession>A0A6H3F8A8</accession>
<evidence type="ECO:0000313" key="2">
    <source>
        <dbReference type="EMBL" id="TBH79341.1"/>
    </source>
</evidence>
<dbReference type="PROSITE" id="PS51257">
    <property type="entry name" value="PROKAR_LIPOPROTEIN"/>
    <property type="match status" value="1"/>
</dbReference>
<evidence type="ECO:0000256" key="1">
    <source>
        <dbReference type="SAM" id="SignalP"/>
    </source>
</evidence>
<sequence length="184" mass="19546">MRFTQLLLGIMTALLVAGCMAKTTVLLDKNAKEKVVAPASFYLSVVGKTLYEDADSKEKIAVGEIFQEEASKKLKEIGALAEDGDGKNHYVILVNILGYEPGNAAGRYFLGQLTNSFDAAIVINAQLCAAVKEDGGVKAGEIIALIPTGKALHKGLFGGIGGWKTIIVDAARDLITTVEKTFLD</sequence>
<keyword evidence="3" id="KW-1185">Reference proteome</keyword>
<dbReference type="Proteomes" id="UP000292919">
    <property type="component" value="Unassembled WGS sequence"/>
</dbReference>
<dbReference type="RefSeq" id="WP_130958075.1">
    <property type="nucleotide sequence ID" value="NZ_JBHSHA010000013.1"/>
</dbReference>
<evidence type="ECO:0008006" key="4">
    <source>
        <dbReference type="Google" id="ProtNLM"/>
    </source>
</evidence>
<protein>
    <recommendedName>
        <fullName evidence="4">Lipoprotein</fullName>
    </recommendedName>
</protein>
<dbReference type="AlphaFoldDB" id="A0A6H3F8A8"/>
<feature type="chain" id="PRO_5026217459" description="Lipoprotein" evidence="1">
    <location>
        <begin position="22"/>
        <end position="184"/>
    </location>
</feature>
<evidence type="ECO:0000313" key="3">
    <source>
        <dbReference type="Proteomes" id="UP000292919"/>
    </source>
</evidence>
<organism evidence="2 3">
    <name type="scientific">Desulfovibrio legallii</name>
    <dbReference type="NCBI Taxonomy" id="571438"/>
    <lineage>
        <taxon>Bacteria</taxon>
        <taxon>Pseudomonadati</taxon>
        <taxon>Thermodesulfobacteriota</taxon>
        <taxon>Desulfovibrionia</taxon>
        <taxon>Desulfovibrionales</taxon>
        <taxon>Desulfovibrionaceae</taxon>
        <taxon>Desulfovibrio</taxon>
    </lineage>
</organism>
<comment type="caution">
    <text evidence="2">The sequence shown here is derived from an EMBL/GenBank/DDBJ whole genome shotgun (WGS) entry which is preliminary data.</text>
</comment>
<name>A0A6H3F8A8_9BACT</name>
<reference evidence="2 3" key="1">
    <citation type="submission" date="2018-12" db="EMBL/GenBank/DDBJ databases">
        <title>First genome draft of Desulfovibrio legallis sp. nov.</title>
        <authorList>
            <person name="Ben Dhia O."/>
            <person name="Najjari A."/>
            <person name="Ferjani R."/>
            <person name="Fhoula I."/>
            <person name="Fardeau M.-L."/>
            <person name="Boudabbous A."/>
            <person name="Ouzari H.I."/>
        </authorList>
    </citation>
    <scope>NUCLEOTIDE SEQUENCE [LARGE SCALE GENOMIC DNA]</scope>
    <source>
        <strain evidence="2 3">H1T</strain>
    </source>
</reference>
<gene>
    <name evidence="2" type="ORF">EB812_08355</name>
</gene>